<dbReference type="InterPro" id="IPR011324">
    <property type="entry name" value="Cytotoxic_necrot_fac-like_cat"/>
</dbReference>
<keyword evidence="3" id="KW-0808">Transferase</keyword>
<evidence type="ECO:0000256" key="6">
    <source>
        <dbReference type="ARBA" id="ARBA00022833"/>
    </source>
</evidence>
<comment type="caution">
    <text evidence="11">The sequence shown here is derived from an EMBL/GenBank/DDBJ whole genome shotgun (WGS) entry which is preliminary data.</text>
</comment>
<dbReference type="CDD" id="cd16833">
    <property type="entry name" value="YfiH"/>
    <property type="match status" value="1"/>
</dbReference>
<comment type="catalytic activity">
    <reaction evidence="8">
        <text>adenosine + phosphate = alpha-D-ribose 1-phosphate + adenine</text>
        <dbReference type="Rhea" id="RHEA:27642"/>
        <dbReference type="ChEBI" id="CHEBI:16335"/>
        <dbReference type="ChEBI" id="CHEBI:16708"/>
        <dbReference type="ChEBI" id="CHEBI:43474"/>
        <dbReference type="ChEBI" id="CHEBI:57720"/>
        <dbReference type="EC" id="2.4.2.1"/>
    </reaction>
    <physiologicalReaction direction="left-to-right" evidence="8">
        <dbReference type="Rhea" id="RHEA:27643"/>
    </physiologicalReaction>
</comment>
<evidence type="ECO:0000256" key="1">
    <source>
        <dbReference type="ARBA" id="ARBA00000553"/>
    </source>
</evidence>
<comment type="catalytic activity">
    <reaction evidence="9">
        <text>S-methyl-5'-thioadenosine + phosphate = 5-(methylsulfanyl)-alpha-D-ribose 1-phosphate + adenine</text>
        <dbReference type="Rhea" id="RHEA:11852"/>
        <dbReference type="ChEBI" id="CHEBI:16708"/>
        <dbReference type="ChEBI" id="CHEBI:17509"/>
        <dbReference type="ChEBI" id="CHEBI:43474"/>
        <dbReference type="ChEBI" id="CHEBI:58533"/>
        <dbReference type="EC" id="2.4.2.28"/>
    </reaction>
    <physiologicalReaction direction="left-to-right" evidence="9">
        <dbReference type="Rhea" id="RHEA:11853"/>
    </physiologicalReaction>
</comment>
<dbReference type="EMBL" id="JAPFPW010000002">
    <property type="protein sequence ID" value="MCW7752921.1"/>
    <property type="molecule type" value="Genomic_DNA"/>
</dbReference>
<evidence type="ECO:0000313" key="12">
    <source>
        <dbReference type="Proteomes" id="UP001209681"/>
    </source>
</evidence>
<dbReference type="PANTHER" id="PTHR30616:SF2">
    <property type="entry name" value="PURINE NUCLEOSIDE PHOSPHORYLASE LACC1"/>
    <property type="match status" value="1"/>
</dbReference>
<keyword evidence="4" id="KW-0479">Metal-binding</keyword>
<dbReference type="PANTHER" id="PTHR30616">
    <property type="entry name" value="UNCHARACTERIZED PROTEIN YFIH"/>
    <property type="match status" value="1"/>
</dbReference>
<evidence type="ECO:0000256" key="4">
    <source>
        <dbReference type="ARBA" id="ARBA00022723"/>
    </source>
</evidence>
<reference evidence="11 12" key="1">
    <citation type="submission" date="2022-11" db="EMBL/GenBank/DDBJ databases">
        <title>Desulfobotulus tamanensis H1 sp. nov. - anaerobic, alkaliphilic, sulphate reducing bacterium isolated from terrestrial mud volcano.</title>
        <authorList>
            <person name="Frolova A."/>
            <person name="Merkel A.Y."/>
            <person name="Slobodkin A.I."/>
        </authorList>
    </citation>
    <scope>NUCLEOTIDE SEQUENCE [LARGE SCALE GENOMIC DNA]</scope>
    <source>
        <strain evidence="11 12">H1</strain>
    </source>
</reference>
<proteinExistence type="inferred from homology"/>
<dbReference type="Pfam" id="PF02578">
    <property type="entry name" value="Cu-oxidase_4"/>
    <property type="match status" value="1"/>
</dbReference>
<dbReference type="InterPro" id="IPR038371">
    <property type="entry name" value="Cu_polyphenol_OxRdtase_sf"/>
</dbReference>
<dbReference type="SUPFAM" id="SSF64438">
    <property type="entry name" value="CNF1/YfiH-like putative cysteine hydrolases"/>
    <property type="match status" value="1"/>
</dbReference>
<dbReference type="RefSeq" id="WP_265423781.1">
    <property type="nucleotide sequence ID" value="NZ_JAPFPW010000002.1"/>
</dbReference>
<evidence type="ECO:0000256" key="3">
    <source>
        <dbReference type="ARBA" id="ARBA00022679"/>
    </source>
</evidence>
<accession>A0ABT3N630</accession>
<evidence type="ECO:0000256" key="9">
    <source>
        <dbReference type="ARBA" id="ARBA00049893"/>
    </source>
</evidence>
<evidence type="ECO:0000256" key="8">
    <source>
        <dbReference type="ARBA" id="ARBA00048968"/>
    </source>
</evidence>
<sequence>MIRPDTLEHLAIPGVVHGFFDRNGGVSLPPADSLNLAHGEGEEEGVAENRRRVLAFFGRDMDLVTLRQVHGDRVFIVGKRDGRRDGLADHQTPEGDALCSDIPGKLLMILTADCQPILFADPVKKVVAAAHAGWRGSVQNIAAATVKAMAGNYGCRPEDIRAGIGPSLGPCCAEFVNWKKELPPAFEPFRSNGNLFDFWAITEKQLTDAGLQPDHIASLNVCTRCNDGWFSYRREKNTGRLGAVIGLLP</sequence>
<comment type="catalytic activity">
    <reaction evidence="1">
        <text>inosine + phosphate = alpha-D-ribose 1-phosphate + hypoxanthine</text>
        <dbReference type="Rhea" id="RHEA:27646"/>
        <dbReference type="ChEBI" id="CHEBI:17368"/>
        <dbReference type="ChEBI" id="CHEBI:17596"/>
        <dbReference type="ChEBI" id="CHEBI:43474"/>
        <dbReference type="ChEBI" id="CHEBI:57720"/>
        <dbReference type="EC" id="2.4.2.1"/>
    </reaction>
    <physiologicalReaction direction="left-to-right" evidence="1">
        <dbReference type="Rhea" id="RHEA:27647"/>
    </physiologicalReaction>
</comment>
<gene>
    <name evidence="11" type="primary">pgeF</name>
    <name evidence="11" type="ORF">OOT00_02865</name>
</gene>
<dbReference type="NCBIfam" id="TIGR00726">
    <property type="entry name" value="peptidoglycan editing factor PgeF"/>
    <property type="match status" value="1"/>
</dbReference>
<evidence type="ECO:0000256" key="5">
    <source>
        <dbReference type="ARBA" id="ARBA00022801"/>
    </source>
</evidence>
<protein>
    <recommendedName>
        <fullName evidence="10">Purine nucleoside phosphorylase</fullName>
    </recommendedName>
</protein>
<name>A0ABT3N630_9BACT</name>
<evidence type="ECO:0000256" key="7">
    <source>
        <dbReference type="ARBA" id="ARBA00047989"/>
    </source>
</evidence>
<dbReference type="Gene3D" id="3.60.140.10">
    <property type="entry name" value="CNF1/YfiH-like putative cysteine hydrolases"/>
    <property type="match status" value="1"/>
</dbReference>
<dbReference type="Proteomes" id="UP001209681">
    <property type="component" value="Unassembled WGS sequence"/>
</dbReference>
<evidence type="ECO:0000256" key="2">
    <source>
        <dbReference type="ARBA" id="ARBA00007353"/>
    </source>
</evidence>
<comment type="catalytic activity">
    <reaction evidence="7">
        <text>adenosine + H2O + H(+) = inosine + NH4(+)</text>
        <dbReference type="Rhea" id="RHEA:24408"/>
        <dbReference type="ChEBI" id="CHEBI:15377"/>
        <dbReference type="ChEBI" id="CHEBI:15378"/>
        <dbReference type="ChEBI" id="CHEBI:16335"/>
        <dbReference type="ChEBI" id="CHEBI:17596"/>
        <dbReference type="ChEBI" id="CHEBI:28938"/>
        <dbReference type="EC" id="3.5.4.4"/>
    </reaction>
    <physiologicalReaction direction="left-to-right" evidence="7">
        <dbReference type="Rhea" id="RHEA:24409"/>
    </physiologicalReaction>
</comment>
<dbReference type="InterPro" id="IPR003730">
    <property type="entry name" value="Cu_polyphenol_OxRdtase"/>
</dbReference>
<evidence type="ECO:0000313" key="11">
    <source>
        <dbReference type="EMBL" id="MCW7752921.1"/>
    </source>
</evidence>
<keyword evidence="12" id="KW-1185">Reference proteome</keyword>
<organism evidence="11 12">
    <name type="scientific">Desulfobotulus pelophilus</name>
    <dbReference type="NCBI Taxonomy" id="2823377"/>
    <lineage>
        <taxon>Bacteria</taxon>
        <taxon>Pseudomonadati</taxon>
        <taxon>Thermodesulfobacteriota</taxon>
        <taxon>Desulfobacteria</taxon>
        <taxon>Desulfobacterales</taxon>
        <taxon>Desulfobacteraceae</taxon>
        <taxon>Desulfobotulus</taxon>
    </lineage>
</organism>
<keyword evidence="6" id="KW-0862">Zinc</keyword>
<evidence type="ECO:0000256" key="10">
    <source>
        <dbReference type="RuleBase" id="RU361274"/>
    </source>
</evidence>
<comment type="similarity">
    <text evidence="2 10">Belongs to the purine nucleoside phosphorylase YfiH/LACC1 family.</text>
</comment>
<keyword evidence="5" id="KW-0378">Hydrolase</keyword>